<dbReference type="AlphaFoldDB" id="A0A1J1ITE1"/>
<organism evidence="2 3">
    <name type="scientific">Clunio marinus</name>
    <dbReference type="NCBI Taxonomy" id="568069"/>
    <lineage>
        <taxon>Eukaryota</taxon>
        <taxon>Metazoa</taxon>
        <taxon>Ecdysozoa</taxon>
        <taxon>Arthropoda</taxon>
        <taxon>Hexapoda</taxon>
        <taxon>Insecta</taxon>
        <taxon>Pterygota</taxon>
        <taxon>Neoptera</taxon>
        <taxon>Endopterygota</taxon>
        <taxon>Diptera</taxon>
        <taxon>Nematocera</taxon>
        <taxon>Chironomoidea</taxon>
        <taxon>Chironomidae</taxon>
        <taxon>Clunio</taxon>
    </lineage>
</organism>
<accession>A0A1J1ITE1</accession>
<protein>
    <submittedName>
        <fullName evidence="2">CLUMA_CG016259, isoform A</fullName>
    </submittedName>
</protein>
<feature type="region of interest" description="Disordered" evidence="1">
    <location>
        <begin position="139"/>
        <end position="159"/>
    </location>
</feature>
<gene>
    <name evidence="2" type="ORF">CLUMA_CG016259</name>
</gene>
<name>A0A1J1ITE1_9DIPT</name>
<proteinExistence type="predicted"/>
<reference evidence="2 3" key="1">
    <citation type="submission" date="2015-04" db="EMBL/GenBank/DDBJ databases">
        <authorList>
            <person name="Syromyatnikov M.Y."/>
            <person name="Popov V.N."/>
        </authorList>
    </citation>
    <scope>NUCLEOTIDE SEQUENCE [LARGE SCALE GENOMIC DNA]</scope>
</reference>
<feature type="compositionally biased region" description="Basic and acidic residues" evidence="1">
    <location>
        <begin position="145"/>
        <end position="158"/>
    </location>
</feature>
<keyword evidence="3" id="KW-1185">Reference proteome</keyword>
<dbReference type="Gene3D" id="3.30.1050.10">
    <property type="entry name" value="SCP2 sterol-binding domain"/>
    <property type="match status" value="1"/>
</dbReference>
<dbReference type="OrthoDB" id="8112830at2759"/>
<evidence type="ECO:0000256" key="1">
    <source>
        <dbReference type="SAM" id="MobiDB-lite"/>
    </source>
</evidence>
<dbReference type="Proteomes" id="UP000183832">
    <property type="component" value="Unassembled WGS sequence"/>
</dbReference>
<dbReference type="InterPro" id="IPR036527">
    <property type="entry name" value="SCP2_sterol-bd_dom_sf"/>
</dbReference>
<sequence length="318" mass="36601">MGLLESYIRQFVIRSSERSIMLLSEEVIERFKAKIPLLNNFCDHTIYGITQMDILRTDGSVKQIVLVFERLLVVEPEIFITKDRIYADVYIKINDEVLIDIASKKISLDDALNEKMFQVFGDAEIWDLQLKTLKNILPNENFSPRPEEQPNDEPKDEATAEVDEDYVDFENLPQIDFSDVPKEFQFIVDQIIALLFGRQKILNCFRIKRFLNNTSISYSEANSKFDLDYDGDLPSRSPLEEKTKEDKILKEALVVGGCPLCDSSVYSYCDQKIYHDAFVACQQPNVSMQTVHTFMQIVARNINLSQNVAAIIHTGNFN</sequence>
<evidence type="ECO:0000313" key="3">
    <source>
        <dbReference type="Proteomes" id="UP000183832"/>
    </source>
</evidence>
<dbReference type="EMBL" id="CVRI01000059">
    <property type="protein sequence ID" value="CRL02994.1"/>
    <property type="molecule type" value="Genomic_DNA"/>
</dbReference>
<evidence type="ECO:0000313" key="2">
    <source>
        <dbReference type="EMBL" id="CRL02994.1"/>
    </source>
</evidence>